<comment type="caution">
    <text evidence="2">The sequence shown here is derived from an EMBL/GenBank/DDBJ whole genome shotgun (WGS) entry which is preliminary data.</text>
</comment>
<dbReference type="EMBL" id="SNRW01033982">
    <property type="protein sequence ID" value="KAA6355830.1"/>
    <property type="molecule type" value="Genomic_DNA"/>
</dbReference>
<name>A0A5J4TDZ5_9EUKA</name>
<evidence type="ECO:0000313" key="2">
    <source>
        <dbReference type="EMBL" id="KAA6355830.1"/>
    </source>
</evidence>
<proteinExistence type="predicted"/>
<organism evidence="2 3">
    <name type="scientific">Streblomastix strix</name>
    <dbReference type="NCBI Taxonomy" id="222440"/>
    <lineage>
        <taxon>Eukaryota</taxon>
        <taxon>Metamonada</taxon>
        <taxon>Preaxostyla</taxon>
        <taxon>Oxymonadida</taxon>
        <taxon>Streblomastigidae</taxon>
        <taxon>Streblomastix</taxon>
    </lineage>
</organism>
<reference evidence="2 3" key="1">
    <citation type="submission" date="2019-03" db="EMBL/GenBank/DDBJ databases">
        <title>Single cell metagenomics reveals metabolic interactions within the superorganism composed of flagellate Streblomastix strix and complex community of Bacteroidetes bacteria on its surface.</title>
        <authorList>
            <person name="Treitli S.C."/>
            <person name="Kolisko M."/>
            <person name="Husnik F."/>
            <person name="Keeling P."/>
            <person name="Hampl V."/>
        </authorList>
    </citation>
    <scope>NUCLEOTIDE SEQUENCE [LARGE SCALE GENOMIC DNA]</scope>
    <source>
        <strain evidence="2">ST1C</strain>
    </source>
</reference>
<evidence type="ECO:0000256" key="1">
    <source>
        <dbReference type="SAM" id="MobiDB-lite"/>
    </source>
</evidence>
<protein>
    <submittedName>
        <fullName evidence="2">Uncharacterized protein</fullName>
    </submittedName>
</protein>
<evidence type="ECO:0000313" key="3">
    <source>
        <dbReference type="Proteomes" id="UP000324800"/>
    </source>
</evidence>
<sequence>MWGTLHILITTPDQRLMKLSAQQIIDLIKNKLVILIRDLAQGILKKSTSITQLTAFIRRFNQLKQQNLNTYTPFCHFCYQPPQQQMKGQQPSQYLYQYTGQPKQYMILPTQFTVIATLNPFLPAMNPPQIQMNEPRLQMNQNVRDQQSSIQPSQQMKQAAIQTVERPLQNATTTRNKHNMLIQPITAYLKQQPARIPLLTCTKERNQQRQSQRSISPTLKKAEESEDDDFLDEIIPGITMLHLPPHMSDIETAQKT</sequence>
<accession>A0A5J4TDZ5</accession>
<dbReference type="AlphaFoldDB" id="A0A5J4TDZ5"/>
<dbReference type="Proteomes" id="UP000324800">
    <property type="component" value="Unassembled WGS sequence"/>
</dbReference>
<feature type="region of interest" description="Disordered" evidence="1">
    <location>
        <begin position="204"/>
        <end position="228"/>
    </location>
</feature>
<gene>
    <name evidence="2" type="ORF">EZS28_048643</name>
</gene>